<sequence length="242" mass="26289">MHVFNAVKYIECQLLMKESVLPSAIIHSKFLMWIALIIIMLLGISYVGFKANKQHAASASSQDLTAAASVSSPPMVTPADRILSTLPQLNVLVPVLYSTQMILPQISVQDGSALWQPNQQQLTIVQGTVLAGVDLSELTRANLNLSAPASLQLPLAEMISVHLDDVSTYDIKTGQKSAVQLGTSMTESQLEEVRQQMKHNACMSGILQNSSESTRKEVEVLLKSMNIDMTVNVTNPLPCEGT</sequence>
<accession>A0A345P3V4</accession>
<evidence type="ECO:0000313" key="3">
    <source>
        <dbReference type="Proteomes" id="UP000253940"/>
    </source>
</evidence>
<keyword evidence="1" id="KW-0472">Membrane</keyword>
<dbReference type="Pfam" id="PF14014">
    <property type="entry name" value="DUF4230"/>
    <property type="match status" value="1"/>
</dbReference>
<keyword evidence="1" id="KW-0812">Transmembrane</keyword>
<dbReference type="InterPro" id="IPR025324">
    <property type="entry name" value="DUF4230"/>
</dbReference>
<dbReference type="KEGG" id="mbah:HYN46_03215"/>
<evidence type="ECO:0000256" key="1">
    <source>
        <dbReference type="SAM" id="Phobius"/>
    </source>
</evidence>
<keyword evidence="1" id="KW-1133">Transmembrane helix</keyword>
<organism evidence="2 3">
    <name type="scientific">Aquirhabdus parva</name>
    <dbReference type="NCBI Taxonomy" id="2283318"/>
    <lineage>
        <taxon>Bacteria</taxon>
        <taxon>Pseudomonadati</taxon>
        <taxon>Pseudomonadota</taxon>
        <taxon>Gammaproteobacteria</taxon>
        <taxon>Moraxellales</taxon>
        <taxon>Moraxellaceae</taxon>
        <taxon>Aquirhabdus</taxon>
    </lineage>
</organism>
<keyword evidence="3" id="KW-1185">Reference proteome</keyword>
<dbReference type="Proteomes" id="UP000253940">
    <property type="component" value="Chromosome"/>
</dbReference>
<proteinExistence type="predicted"/>
<dbReference type="AlphaFoldDB" id="A0A345P3V4"/>
<gene>
    <name evidence="2" type="ORF">HYN46_03215</name>
</gene>
<reference evidence="2 3" key="1">
    <citation type="submission" date="2018-07" db="EMBL/GenBank/DDBJ databases">
        <title>Genome sequencing of Moraxellaceae gen. HYN0046.</title>
        <authorList>
            <person name="Kim M."/>
            <person name="Yi H."/>
        </authorList>
    </citation>
    <scope>NUCLEOTIDE SEQUENCE [LARGE SCALE GENOMIC DNA]</scope>
    <source>
        <strain evidence="2 3">HYN0046</strain>
    </source>
</reference>
<protein>
    <submittedName>
        <fullName evidence="2">DUF4230 domain-containing protein</fullName>
    </submittedName>
</protein>
<name>A0A345P3V4_9GAMM</name>
<feature type="transmembrane region" description="Helical" evidence="1">
    <location>
        <begin position="30"/>
        <end position="49"/>
    </location>
</feature>
<dbReference type="EMBL" id="CP031222">
    <property type="protein sequence ID" value="AXI01963.1"/>
    <property type="molecule type" value="Genomic_DNA"/>
</dbReference>
<evidence type="ECO:0000313" key="2">
    <source>
        <dbReference type="EMBL" id="AXI01963.1"/>
    </source>
</evidence>